<comment type="caution">
    <text evidence="2">The sequence shown here is derived from an EMBL/GenBank/DDBJ whole genome shotgun (WGS) entry which is preliminary data.</text>
</comment>
<feature type="compositionally biased region" description="Basic and acidic residues" evidence="1">
    <location>
        <begin position="1122"/>
        <end position="1131"/>
    </location>
</feature>
<feature type="region of interest" description="Disordered" evidence="1">
    <location>
        <begin position="1431"/>
        <end position="1455"/>
    </location>
</feature>
<protein>
    <recommendedName>
        <fullName evidence="4">Junctional protein associated with coronary artery disease</fullName>
    </recommendedName>
</protein>
<feature type="region of interest" description="Disordered" evidence="1">
    <location>
        <begin position="1313"/>
        <end position="1336"/>
    </location>
</feature>
<feature type="compositionally biased region" description="Basic and acidic residues" evidence="1">
    <location>
        <begin position="878"/>
        <end position="889"/>
    </location>
</feature>
<feature type="region of interest" description="Disordered" evidence="1">
    <location>
        <begin position="575"/>
        <end position="595"/>
    </location>
</feature>
<feature type="compositionally biased region" description="Low complexity" evidence="1">
    <location>
        <begin position="729"/>
        <end position="748"/>
    </location>
</feature>
<dbReference type="EMBL" id="VBQZ03000107">
    <property type="protein sequence ID" value="MXQ94217.1"/>
    <property type="molecule type" value="Genomic_DNA"/>
</dbReference>
<keyword evidence="3" id="KW-1185">Reference proteome</keyword>
<dbReference type="PANTHER" id="PTHR34757">
    <property type="entry name" value="JUNCTIONAL PROTEIN ASSOCIATED WITH CORONARY ARTERY DISEASE"/>
    <property type="match status" value="1"/>
</dbReference>
<feature type="region of interest" description="Disordered" evidence="1">
    <location>
        <begin position="450"/>
        <end position="545"/>
    </location>
</feature>
<feature type="region of interest" description="Disordered" evidence="1">
    <location>
        <begin position="249"/>
        <end position="419"/>
    </location>
</feature>
<feature type="compositionally biased region" description="Basic and acidic residues" evidence="1">
    <location>
        <begin position="945"/>
        <end position="958"/>
    </location>
</feature>
<dbReference type="InterPro" id="IPR028221">
    <property type="entry name" value="JCAD"/>
</dbReference>
<accession>A0A6B0RZP6</accession>
<evidence type="ECO:0008006" key="4">
    <source>
        <dbReference type="Google" id="ProtNLM"/>
    </source>
</evidence>
<gene>
    <name evidence="2" type="ORF">E5288_WYG004036</name>
</gene>
<feature type="region of interest" description="Disordered" evidence="1">
    <location>
        <begin position="1122"/>
        <end position="1161"/>
    </location>
</feature>
<feature type="region of interest" description="Disordered" evidence="1">
    <location>
        <begin position="120"/>
        <end position="149"/>
    </location>
</feature>
<evidence type="ECO:0000313" key="2">
    <source>
        <dbReference type="EMBL" id="MXQ94217.1"/>
    </source>
</evidence>
<feature type="compositionally biased region" description="Basic and acidic residues" evidence="1">
    <location>
        <begin position="360"/>
        <end position="369"/>
    </location>
</feature>
<proteinExistence type="predicted"/>
<feature type="region of interest" description="Disordered" evidence="1">
    <location>
        <begin position="16"/>
        <end position="86"/>
    </location>
</feature>
<dbReference type="PANTHER" id="PTHR34757:SF1">
    <property type="entry name" value="JUNCTIONAL CADHERIN 5-ASSOCIATED PROTEIN"/>
    <property type="match status" value="1"/>
</dbReference>
<feature type="compositionally biased region" description="Basic and acidic residues" evidence="1">
    <location>
        <begin position="120"/>
        <end position="129"/>
    </location>
</feature>
<feature type="region of interest" description="Disordered" evidence="1">
    <location>
        <begin position="818"/>
        <end position="1005"/>
    </location>
</feature>
<dbReference type="GO" id="GO:0005912">
    <property type="term" value="C:adherens junction"/>
    <property type="evidence" value="ECO:0007669"/>
    <property type="project" value="TreeGrafter"/>
</dbReference>
<feature type="compositionally biased region" description="Pro residues" evidence="1">
    <location>
        <begin position="337"/>
        <end position="359"/>
    </location>
</feature>
<feature type="region of interest" description="Disordered" evidence="1">
    <location>
        <begin position="1234"/>
        <end position="1253"/>
    </location>
</feature>
<sequence>MYSVEDLLISHGYKLSRKLPAPHEDDGERRQPARTTVPTGPSLLNGCDDGPAALPRGKASPGTGLLSDPESRRLGPRGHGERPSTAAAARISEAGFYHQPVLAWSSQPLTGRSHAYWRRREQEAREDPGSRGPVPSLPAHPREGPWEVGGRSEHVMKKAVWEDELGMAGPARWQDVSVRSWNQPPRLGRQMSDGVGEKLFQDLYPFMLGEHGLTSQSKGKSQSLPRVLSPESLSCMEVPIPLSDGHLPGVPKVPLQPPNCASNLESTRNPKKAGTSAPLPQPRFGRPLKPPSYGSQPHSKAGAENGSYTDSRQLDPGAAHSARTNSARQDLYGPDPGLEPPVYVPPPSYKSPPQPAPHPCPEEAVSRHEGRGRRVPQHPMERPAAGGQPLSGSRGAGSEWGASPCSPVGVPPQPHHTTAYDGSILIIPFDDPRIRHIKLPRPHGFWEDVKLDGAVPAPDPRSLQQEGAVWGPSGKERGPAPADPSPSWLWGQPPRNGENGSSPDQRDPCIVTQRKQPDVSGSPQEYPESLVSSPSPQGESSCEMQTQLRKFEAGLQPKRSSKKKTSETIFCLVSIPVKSESQLPGTDTNNNDLKQSAALQEQSVLSLSSTDLELQALTGSMATRTELPRPDPGGPGRGRQADDLRFPSPAKHRALAWPGPWPGHHFRDQQTQTSFAHEPQSLQPLPGERPGGSPDPVLPPRCLDPAPFEVQMHMALASSDPNQRPGAHSPKSQGSLSPSSNSAFSGSSWPRNQGPVPRASLGQQGSDGPGRRASPVSRGEVIKGETTGPCNSRQLFGQFLLKPVSRRPWDLISQLESFNKELQEEEGSSGSSSDGSGSEDSDTELPWGSCARPAPQLPGLLKDIVPEDPRTRPGRVKSKSESWSEEGRPRSPRPWQAEGRGSVWLSPPGSWIAEDGDREVEDRVAQLAVSPRPVKRAISSGLNDAKPEPPPDPAEQREPLPSQELLGSRGAVELSAAGPPRAGGGEQGSTRAPLSLAGKSRGLSAPDLRSVGLTLVQEHSTSQLAGSPGDANAIEIPPNESLEARAARILGIEVAVESLLPGAQRAGQRRHPEPDGSALRPESPRQEAAASLAQPNESTAPADAFYGRRKCGWTKSPLFVGERDSTREVPRASEPADVDGAVPTKAPETPPSPLESQPFLPKDVETKPPFRSTLFHFIERTPNLAFSEKKLRNTSRVIESLQEKLVSPPRKADPDRLTRMKEVSSVSRMRLLTSRAADSAEEPKAERGPGAWLGGLVAPSAGHKLSDPQGALSLEADGHPAARRENGGRDFWCPGLSSLLRCIDHGAGSHSGDIVPPNTVLSPSSDKSRRESPGNFWSRPGGYQRYYQLYSLYVLQGGEASILNYRLEGAFFREGQGCPVLSGLALPLPQPVLAAKPFYLPSCPDRVGPPHPCRSAFCFEISLRCDSSSKGASLKSVEEDNTDEEEAGVKHLNRV</sequence>
<dbReference type="Pfam" id="PF15351">
    <property type="entry name" value="JCAD"/>
    <property type="match status" value="1"/>
</dbReference>
<reference evidence="2" key="1">
    <citation type="submission" date="2019-10" db="EMBL/GenBank/DDBJ databases">
        <title>The sequence and de novo assembly of the wild yak genome.</title>
        <authorList>
            <person name="Liu Y."/>
        </authorList>
    </citation>
    <scope>NUCLEOTIDE SEQUENCE [LARGE SCALE GENOMIC DNA]</scope>
    <source>
        <strain evidence="2">WY2019</strain>
    </source>
</reference>
<name>A0A6B0RZP6_9CETA</name>
<feature type="compositionally biased region" description="Polar residues" evidence="1">
    <location>
        <begin position="669"/>
        <end position="683"/>
    </location>
</feature>
<feature type="compositionally biased region" description="Polar residues" evidence="1">
    <location>
        <begin position="530"/>
        <end position="545"/>
    </location>
</feature>
<dbReference type="GO" id="GO:1903589">
    <property type="term" value="P:positive regulation of blood vessel endothelial cell proliferation involved in sprouting angiogenesis"/>
    <property type="evidence" value="ECO:0007669"/>
    <property type="project" value="TreeGrafter"/>
</dbReference>
<organism evidence="2 3">
    <name type="scientific">Bos mutus</name>
    <name type="common">wild yak</name>
    <dbReference type="NCBI Taxonomy" id="72004"/>
    <lineage>
        <taxon>Eukaryota</taxon>
        <taxon>Metazoa</taxon>
        <taxon>Chordata</taxon>
        <taxon>Craniata</taxon>
        <taxon>Vertebrata</taxon>
        <taxon>Euteleostomi</taxon>
        <taxon>Mammalia</taxon>
        <taxon>Eutheria</taxon>
        <taxon>Laurasiatheria</taxon>
        <taxon>Artiodactyla</taxon>
        <taxon>Ruminantia</taxon>
        <taxon>Pecora</taxon>
        <taxon>Bovidae</taxon>
        <taxon>Bovinae</taxon>
        <taxon>Bos</taxon>
    </lineage>
</organism>
<feature type="compositionally biased region" description="Basic and acidic residues" evidence="1">
    <location>
        <begin position="21"/>
        <end position="31"/>
    </location>
</feature>
<feature type="compositionally biased region" description="Basic and acidic residues" evidence="1">
    <location>
        <begin position="140"/>
        <end position="149"/>
    </location>
</feature>
<evidence type="ECO:0000256" key="1">
    <source>
        <dbReference type="SAM" id="MobiDB-lite"/>
    </source>
</evidence>
<feature type="region of interest" description="Disordered" evidence="1">
    <location>
        <begin position="1062"/>
        <end position="1107"/>
    </location>
</feature>
<dbReference type="Proteomes" id="UP000322234">
    <property type="component" value="Unassembled WGS sequence"/>
</dbReference>
<feature type="region of interest" description="Disordered" evidence="1">
    <location>
        <begin position="616"/>
        <end position="795"/>
    </location>
</feature>
<evidence type="ECO:0000313" key="3">
    <source>
        <dbReference type="Proteomes" id="UP000322234"/>
    </source>
</evidence>
<feature type="compositionally biased region" description="Basic and acidic residues" evidence="1">
    <location>
        <begin position="69"/>
        <end position="82"/>
    </location>
</feature>
<feature type="compositionally biased region" description="Polar residues" evidence="1">
    <location>
        <begin position="579"/>
        <end position="595"/>
    </location>
</feature>
<dbReference type="GO" id="GO:0032587">
    <property type="term" value="C:ruffle membrane"/>
    <property type="evidence" value="ECO:0007669"/>
    <property type="project" value="TreeGrafter"/>
</dbReference>